<feature type="compositionally biased region" description="Polar residues" evidence="1">
    <location>
        <begin position="268"/>
        <end position="279"/>
    </location>
</feature>
<feature type="transmembrane region" description="Helical" evidence="2">
    <location>
        <begin position="131"/>
        <end position="154"/>
    </location>
</feature>
<evidence type="ECO:0000256" key="2">
    <source>
        <dbReference type="SAM" id="Phobius"/>
    </source>
</evidence>
<dbReference type="OrthoDB" id="8250049at2759"/>
<proteinExistence type="predicted"/>
<sequence>MEGGATPPHVDQWDTRNSETHPRPLRTQSDGSRVVQRTNGLRIMVVPSSSVLCPSFDLSLCRTLLERDGLQVPAQDFETPLHKALDSASVRRFLFFNSAFFHFLMAPLLYVVLWCGLYSTLHMFLGLRLASLWVLCLSTSLGSFLLTTAILLLLSHSNKQINVNIDVRLVQVNEHLLRHNLLVGVADWVRQCSGTLQLFCVHWDLTQCQISLTDALEEMSFARDETQSKLQKNMSYLSLVSKVTTFDLGEGSTGLEESDEERPLLVDSESQGCSTPASQRAETKLTKDYSLVPGRHLSVQATAQQLLLTYSATYVRLLVSEKLPRVPQRPQQSGMSHCTVAPICLCQYVQRTVLR</sequence>
<keyword evidence="2" id="KW-1133">Transmembrane helix</keyword>
<keyword evidence="2" id="KW-0472">Membrane</keyword>
<keyword evidence="4" id="KW-1185">Reference proteome</keyword>
<evidence type="ECO:0000313" key="3">
    <source>
        <dbReference type="EMBL" id="KAJ8267437.1"/>
    </source>
</evidence>
<dbReference type="EMBL" id="JAFJMO010000009">
    <property type="protein sequence ID" value="KAJ8267437.1"/>
    <property type="molecule type" value="Genomic_DNA"/>
</dbReference>
<keyword evidence="2" id="KW-0812">Transmembrane</keyword>
<dbReference type="PANTHER" id="PTHR31193:SF1">
    <property type="entry name" value="TRANSMEMBRANE PROTEIN 268"/>
    <property type="match status" value="1"/>
</dbReference>
<dbReference type="Proteomes" id="UP001152803">
    <property type="component" value="Unassembled WGS sequence"/>
</dbReference>
<accession>A0A9Q1DCW4</accession>
<name>A0A9Q1DCW4_CONCO</name>
<dbReference type="Pfam" id="PF14800">
    <property type="entry name" value="DUF4481"/>
    <property type="match status" value="1"/>
</dbReference>
<organism evidence="3 4">
    <name type="scientific">Conger conger</name>
    <name type="common">Conger eel</name>
    <name type="synonym">Muraena conger</name>
    <dbReference type="NCBI Taxonomy" id="82655"/>
    <lineage>
        <taxon>Eukaryota</taxon>
        <taxon>Metazoa</taxon>
        <taxon>Chordata</taxon>
        <taxon>Craniata</taxon>
        <taxon>Vertebrata</taxon>
        <taxon>Euteleostomi</taxon>
        <taxon>Actinopterygii</taxon>
        <taxon>Neopterygii</taxon>
        <taxon>Teleostei</taxon>
        <taxon>Anguilliformes</taxon>
        <taxon>Congridae</taxon>
        <taxon>Conger</taxon>
    </lineage>
</organism>
<feature type="region of interest" description="Disordered" evidence="1">
    <location>
        <begin position="1"/>
        <end position="31"/>
    </location>
</feature>
<feature type="region of interest" description="Disordered" evidence="1">
    <location>
        <begin position="250"/>
        <end position="279"/>
    </location>
</feature>
<gene>
    <name evidence="3" type="ORF">COCON_G00126090</name>
</gene>
<comment type="caution">
    <text evidence="3">The sequence shown here is derived from an EMBL/GenBank/DDBJ whole genome shotgun (WGS) entry which is preliminary data.</text>
</comment>
<dbReference type="PANTHER" id="PTHR31193">
    <property type="entry name" value="TRANSMEMBRANE PROTEIN C9ORF91"/>
    <property type="match status" value="1"/>
</dbReference>
<feature type="compositionally biased region" description="Basic and acidic residues" evidence="1">
    <location>
        <begin position="11"/>
        <end position="22"/>
    </location>
</feature>
<dbReference type="InterPro" id="IPR028054">
    <property type="entry name" value="DUF4481"/>
</dbReference>
<feature type="transmembrane region" description="Helical" evidence="2">
    <location>
        <begin position="93"/>
        <end position="119"/>
    </location>
</feature>
<protein>
    <recommendedName>
        <fullName evidence="5">Transmembrane protein 268</fullName>
    </recommendedName>
</protein>
<evidence type="ECO:0000256" key="1">
    <source>
        <dbReference type="SAM" id="MobiDB-lite"/>
    </source>
</evidence>
<reference evidence="3" key="1">
    <citation type="journal article" date="2023" name="Science">
        <title>Genome structures resolve the early diversification of teleost fishes.</title>
        <authorList>
            <person name="Parey E."/>
            <person name="Louis A."/>
            <person name="Montfort J."/>
            <person name="Bouchez O."/>
            <person name="Roques C."/>
            <person name="Iampietro C."/>
            <person name="Lluch J."/>
            <person name="Castinel A."/>
            <person name="Donnadieu C."/>
            <person name="Desvignes T."/>
            <person name="Floi Bucao C."/>
            <person name="Jouanno E."/>
            <person name="Wen M."/>
            <person name="Mejri S."/>
            <person name="Dirks R."/>
            <person name="Jansen H."/>
            <person name="Henkel C."/>
            <person name="Chen W.J."/>
            <person name="Zahm M."/>
            <person name="Cabau C."/>
            <person name="Klopp C."/>
            <person name="Thompson A.W."/>
            <person name="Robinson-Rechavi M."/>
            <person name="Braasch I."/>
            <person name="Lecointre G."/>
            <person name="Bobe J."/>
            <person name="Postlethwait J.H."/>
            <person name="Berthelot C."/>
            <person name="Roest Crollius H."/>
            <person name="Guiguen Y."/>
        </authorList>
    </citation>
    <scope>NUCLEOTIDE SEQUENCE</scope>
    <source>
        <strain evidence="3">Concon-B</strain>
    </source>
</reference>
<evidence type="ECO:0008006" key="5">
    <source>
        <dbReference type="Google" id="ProtNLM"/>
    </source>
</evidence>
<dbReference type="AlphaFoldDB" id="A0A9Q1DCW4"/>
<evidence type="ECO:0000313" key="4">
    <source>
        <dbReference type="Proteomes" id="UP001152803"/>
    </source>
</evidence>